<protein>
    <submittedName>
        <fullName evidence="1">Uncharacterized protein</fullName>
    </submittedName>
</protein>
<proteinExistence type="predicted"/>
<evidence type="ECO:0000313" key="1">
    <source>
        <dbReference type="EMBL" id="MBW81677.1"/>
    </source>
</evidence>
<sequence>MYCEKPPNQIWINYHSFGHRRTHFGENFVGIFRLKKEMKVTAVREIICILCL</sequence>
<reference evidence="1" key="1">
    <citation type="submission" date="2018-02" db="EMBL/GenBank/DDBJ databases">
        <title>Rhizophora mucronata_Transcriptome.</title>
        <authorList>
            <person name="Meera S.P."/>
            <person name="Sreeshan A."/>
            <person name="Augustine A."/>
        </authorList>
    </citation>
    <scope>NUCLEOTIDE SEQUENCE</scope>
    <source>
        <tissue evidence="1">Leaf</tissue>
    </source>
</reference>
<name>A0A2P2IKD9_RHIMU</name>
<dbReference type="EMBL" id="GGEC01001194">
    <property type="protein sequence ID" value="MBW81677.1"/>
    <property type="molecule type" value="Transcribed_RNA"/>
</dbReference>
<organism evidence="1">
    <name type="scientific">Rhizophora mucronata</name>
    <name type="common">Asiatic mangrove</name>
    <dbReference type="NCBI Taxonomy" id="61149"/>
    <lineage>
        <taxon>Eukaryota</taxon>
        <taxon>Viridiplantae</taxon>
        <taxon>Streptophyta</taxon>
        <taxon>Embryophyta</taxon>
        <taxon>Tracheophyta</taxon>
        <taxon>Spermatophyta</taxon>
        <taxon>Magnoliopsida</taxon>
        <taxon>eudicotyledons</taxon>
        <taxon>Gunneridae</taxon>
        <taxon>Pentapetalae</taxon>
        <taxon>rosids</taxon>
        <taxon>fabids</taxon>
        <taxon>Malpighiales</taxon>
        <taxon>Rhizophoraceae</taxon>
        <taxon>Rhizophora</taxon>
    </lineage>
</organism>
<accession>A0A2P2IKD9</accession>
<dbReference type="AlphaFoldDB" id="A0A2P2IKD9"/>